<dbReference type="Pfam" id="PF01590">
    <property type="entry name" value="GAF"/>
    <property type="match status" value="1"/>
</dbReference>
<name>A0A3M8TL84_9ACTN</name>
<keyword evidence="3" id="KW-1185">Reference proteome</keyword>
<reference evidence="2 3" key="1">
    <citation type="submission" date="2018-11" db="EMBL/GenBank/DDBJ databases">
        <title>The Potential of Streptomyces as Biocontrol Agents against the Tomato grey mould, Botrytis cinerea (Gray mold) Frontiers in Microbiology.</title>
        <authorList>
            <person name="Li D."/>
        </authorList>
    </citation>
    <scope>NUCLEOTIDE SEQUENCE [LARGE SCALE GENOMIC DNA]</scope>
    <source>
        <strain evidence="2 3">NEAU-LD23</strain>
    </source>
</reference>
<evidence type="ECO:0000259" key="1">
    <source>
        <dbReference type="SMART" id="SM00065"/>
    </source>
</evidence>
<proteinExistence type="predicted"/>
<dbReference type="InterPro" id="IPR003018">
    <property type="entry name" value="GAF"/>
</dbReference>
<organism evidence="2 3">
    <name type="scientific">Streptomyces botrytidirepellens</name>
    <dbReference type="NCBI Taxonomy" id="2486417"/>
    <lineage>
        <taxon>Bacteria</taxon>
        <taxon>Bacillati</taxon>
        <taxon>Actinomycetota</taxon>
        <taxon>Actinomycetes</taxon>
        <taxon>Kitasatosporales</taxon>
        <taxon>Streptomycetaceae</taxon>
        <taxon>Streptomyces</taxon>
    </lineage>
</organism>
<comment type="caution">
    <text evidence="2">The sequence shown here is derived from an EMBL/GenBank/DDBJ whole genome shotgun (WGS) entry which is preliminary data.</text>
</comment>
<dbReference type="Gene3D" id="3.30.450.40">
    <property type="match status" value="1"/>
</dbReference>
<dbReference type="RefSeq" id="WP_123107122.1">
    <property type="nucleotide sequence ID" value="NZ_RIBZ01000790.1"/>
</dbReference>
<accession>A0A3M8TL84</accession>
<protein>
    <submittedName>
        <fullName evidence="2">GAF domain-containing protein</fullName>
    </submittedName>
</protein>
<evidence type="ECO:0000313" key="2">
    <source>
        <dbReference type="EMBL" id="RNF91572.1"/>
    </source>
</evidence>
<evidence type="ECO:0000313" key="3">
    <source>
        <dbReference type="Proteomes" id="UP000275401"/>
    </source>
</evidence>
<feature type="domain" description="GAF" evidence="1">
    <location>
        <begin position="9"/>
        <end position="158"/>
    </location>
</feature>
<gene>
    <name evidence="2" type="ORF">EEJ42_40370</name>
</gene>
<dbReference type="Proteomes" id="UP000275401">
    <property type="component" value="Unassembled WGS sequence"/>
</dbReference>
<dbReference type="SMART" id="SM00065">
    <property type="entry name" value="GAF"/>
    <property type="match status" value="1"/>
</dbReference>
<dbReference type="SUPFAM" id="SSF55781">
    <property type="entry name" value="GAF domain-like"/>
    <property type="match status" value="1"/>
</dbReference>
<dbReference type="InterPro" id="IPR029016">
    <property type="entry name" value="GAF-like_dom_sf"/>
</dbReference>
<sequence length="204" mass="21995">MTAYEPEAEHRLLLQSVVETARAIFDAQASSIFLLDEGDGALVFEAVSGKGEGDLVGRRFPAWRGVAGWVLQSRQPIEVDDVDEDERFARDLAESTDYVPRALMAAPLLHGDEVLGVLEVLDRSREVRTTLAAMDLLALFSAQASVALRLVRHGRRTHPSEGGPGADSLGAEGLVRALAALRGERREAGRRLVGALEELLSGEG</sequence>
<dbReference type="AlphaFoldDB" id="A0A3M8TL84"/>
<dbReference type="EMBL" id="RIBZ01000790">
    <property type="protein sequence ID" value="RNF91572.1"/>
    <property type="molecule type" value="Genomic_DNA"/>
</dbReference>